<dbReference type="Proteomes" id="UP000681967">
    <property type="component" value="Unassembled WGS sequence"/>
</dbReference>
<dbReference type="EMBL" id="CAJOBH010054584">
    <property type="protein sequence ID" value="CAF4395327.1"/>
    <property type="molecule type" value="Genomic_DNA"/>
</dbReference>
<sequence length="32" mass="3890">MRETVRFCLSDAINAFEEKPREFWVQDYPAQI</sequence>
<feature type="non-terminal residue" evidence="2">
    <location>
        <position position="32"/>
    </location>
</feature>
<gene>
    <name evidence="1" type="ORF">BYL167_LOCUS31301</name>
    <name evidence="2" type="ORF">BYL167_LOCUS39137</name>
    <name evidence="4" type="ORF">GIL414_LOCUS53698</name>
    <name evidence="3" type="ORF">SMN809_LOCUS50837</name>
    <name evidence="5" type="ORF">SMN809_LOCUS54004</name>
</gene>
<dbReference type="EMBL" id="CAJOBI010168937">
    <property type="protein sequence ID" value="CAF4881390.1"/>
    <property type="molecule type" value="Genomic_DNA"/>
</dbReference>
<evidence type="ECO:0000313" key="4">
    <source>
        <dbReference type="EMBL" id="CAF4938654.1"/>
    </source>
</evidence>
<comment type="caution">
    <text evidence="2">The sequence shown here is derived from an EMBL/GenBank/DDBJ whole genome shotgun (WGS) entry which is preliminary data.</text>
</comment>
<dbReference type="Proteomes" id="UP000681720">
    <property type="component" value="Unassembled WGS sequence"/>
</dbReference>
<protein>
    <submittedName>
        <fullName evidence="2">Uncharacterized protein</fullName>
    </submittedName>
</protein>
<proteinExistence type="predicted"/>
<dbReference type="EMBL" id="CAJOBI010187203">
    <property type="protein sequence ID" value="CAF4948739.1"/>
    <property type="molecule type" value="Genomic_DNA"/>
</dbReference>
<evidence type="ECO:0000313" key="1">
    <source>
        <dbReference type="EMBL" id="CAF4395327.1"/>
    </source>
</evidence>
<organism evidence="2 6">
    <name type="scientific">Rotaria magnacalcarata</name>
    <dbReference type="NCBI Taxonomy" id="392030"/>
    <lineage>
        <taxon>Eukaryota</taxon>
        <taxon>Metazoa</taxon>
        <taxon>Spiralia</taxon>
        <taxon>Gnathifera</taxon>
        <taxon>Rotifera</taxon>
        <taxon>Eurotatoria</taxon>
        <taxon>Bdelloidea</taxon>
        <taxon>Philodinida</taxon>
        <taxon>Philodinidae</taxon>
        <taxon>Rotaria</taxon>
    </lineage>
</organism>
<dbReference type="EMBL" id="CAJOBH010093408">
    <property type="protein sequence ID" value="CAF4576528.1"/>
    <property type="molecule type" value="Genomic_DNA"/>
</dbReference>
<evidence type="ECO:0000313" key="6">
    <source>
        <dbReference type="Proteomes" id="UP000681967"/>
    </source>
</evidence>
<accession>A0A8S2YPY6</accession>
<evidence type="ECO:0000313" key="3">
    <source>
        <dbReference type="EMBL" id="CAF4881390.1"/>
    </source>
</evidence>
<reference evidence="2" key="1">
    <citation type="submission" date="2021-02" db="EMBL/GenBank/DDBJ databases">
        <authorList>
            <person name="Nowell W R."/>
        </authorList>
    </citation>
    <scope>NUCLEOTIDE SEQUENCE</scope>
</reference>
<dbReference type="Proteomes" id="UP000676336">
    <property type="component" value="Unassembled WGS sequence"/>
</dbReference>
<dbReference type="AlphaFoldDB" id="A0A8S2YPY6"/>
<name>A0A8S2YPY6_9BILA</name>
<evidence type="ECO:0000313" key="2">
    <source>
        <dbReference type="EMBL" id="CAF4576528.1"/>
    </source>
</evidence>
<evidence type="ECO:0000313" key="5">
    <source>
        <dbReference type="EMBL" id="CAF4948739.1"/>
    </source>
</evidence>
<dbReference type="EMBL" id="CAJOBJ010186657">
    <property type="protein sequence ID" value="CAF4938654.1"/>
    <property type="molecule type" value="Genomic_DNA"/>
</dbReference>